<protein>
    <recommendedName>
        <fullName evidence="1">non-specific serine/threonine protein kinase</fullName>
        <ecNumber evidence="1">2.7.11.1</ecNumber>
    </recommendedName>
</protein>
<dbReference type="InterPro" id="IPR008271">
    <property type="entry name" value="Ser/Thr_kinase_AS"/>
</dbReference>
<dbReference type="PANTHER" id="PTHR43671">
    <property type="entry name" value="SERINE/THREONINE-PROTEIN KINASE NEK"/>
    <property type="match status" value="1"/>
</dbReference>
<name>A0A5J4VH59_9EUKA</name>
<sequence>MEGYHGRQRTNFSNALKATVLIANRNTPDYECNVIFFTNGDCCPCFFEQCAELERMKVWIEAIGFVDAYLQRLELLVEGHGFFFEQSELKAYLVMEYCSGGDLSKFIQKLKDKNETISENMAWDIISQSSFAVYQLHQKNIIHADIKPSNVFLTKNGKVKLADLGLARKLLNLKTYATANGITWRYLAPELLLDQKSLDYGTSLNSLLKKLKVRLSSDIWALGVSFFELLALEHPFMKHGIKFEILSNLLPVINNEPKQIPDQFPESMRKLILKMLEKNPLQRITAQQICEYPEVVYRLDKIKEEDIEEEEIKQIKQMNKIK</sequence>
<dbReference type="GO" id="GO:0005524">
    <property type="term" value="F:ATP binding"/>
    <property type="evidence" value="ECO:0007669"/>
    <property type="project" value="UniProtKB-KW"/>
</dbReference>
<keyword evidence="5" id="KW-0067">ATP-binding</keyword>
<dbReference type="SMART" id="SM00220">
    <property type="entry name" value="S_TKc"/>
    <property type="match status" value="1"/>
</dbReference>
<keyword evidence="3" id="KW-0547">Nucleotide-binding</keyword>
<gene>
    <name evidence="7" type="ORF">EZS28_022524</name>
</gene>
<dbReference type="InterPro" id="IPR011009">
    <property type="entry name" value="Kinase-like_dom_sf"/>
</dbReference>
<dbReference type="GO" id="GO:0004674">
    <property type="term" value="F:protein serine/threonine kinase activity"/>
    <property type="evidence" value="ECO:0007669"/>
    <property type="project" value="UniProtKB-EC"/>
</dbReference>
<accession>A0A5J4VH59</accession>
<evidence type="ECO:0000256" key="2">
    <source>
        <dbReference type="ARBA" id="ARBA00022679"/>
    </source>
</evidence>
<dbReference type="Proteomes" id="UP000324800">
    <property type="component" value="Unassembled WGS sequence"/>
</dbReference>
<evidence type="ECO:0000313" key="7">
    <source>
        <dbReference type="EMBL" id="KAA6381948.1"/>
    </source>
</evidence>
<evidence type="ECO:0000256" key="3">
    <source>
        <dbReference type="ARBA" id="ARBA00022741"/>
    </source>
</evidence>
<dbReference type="InterPro" id="IPR000719">
    <property type="entry name" value="Prot_kinase_dom"/>
</dbReference>
<keyword evidence="2" id="KW-0808">Transferase</keyword>
<organism evidence="7 8">
    <name type="scientific">Streblomastix strix</name>
    <dbReference type="NCBI Taxonomy" id="222440"/>
    <lineage>
        <taxon>Eukaryota</taxon>
        <taxon>Metamonada</taxon>
        <taxon>Preaxostyla</taxon>
        <taxon>Oxymonadida</taxon>
        <taxon>Streblomastigidae</taxon>
        <taxon>Streblomastix</taxon>
    </lineage>
</organism>
<dbReference type="Pfam" id="PF00069">
    <property type="entry name" value="Pkinase"/>
    <property type="match status" value="1"/>
</dbReference>
<evidence type="ECO:0000256" key="5">
    <source>
        <dbReference type="ARBA" id="ARBA00022840"/>
    </source>
</evidence>
<keyword evidence="4 7" id="KW-0418">Kinase</keyword>
<dbReference type="AlphaFoldDB" id="A0A5J4VH59"/>
<comment type="caution">
    <text evidence="7">The sequence shown here is derived from an EMBL/GenBank/DDBJ whole genome shotgun (WGS) entry which is preliminary data.</text>
</comment>
<dbReference type="InterPro" id="IPR050660">
    <property type="entry name" value="NEK_Ser/Thr_kinase"/>
</dbReference>
<evidence type="ECO:0000313" key="8">
    <source>
        <dbReference type="Proteomes" id="UP000324800"/>
    </source>
</evidence>
<dbReference type="PANTHER" id="PTHR43671:SF13">
    <property type="entry name" value="SERINE_THREONINE-PROTEIN KINASE NEK2"/>
    <property type="match status" value="1"/>
</dbReference>
<proteinExistence type="predicted"/>
<dbReference type="PROSITE" id="PS50011">
    <property type="entry name" value="PROTEIN_KINASE_DOM"/>
    <property type="match status" value="1"/>
</dbReference>
<dbReference type="PROSITE" id="PS00108">
    <property type="entry name" value="PROTEIN_KINASE_ST"/>
    <property type="match status" value="1"/>
</dbReference>
<reference evidence="7 8" key="1">
    <citation type="submission" date="2019-03" db="EMBL/GenBank/DDBJ databases">
        <title>Single cell metagenomics reveals metabolic interactions within the superorganism composed of flagellate Streblomastix strix and complex community of Bacteroidetes bacteria on its surface.</title>
        <authorList>
            <person name="Treitli S.C."/>
            <person name="Kolisko M."/>
            <person name="Husnik F."/>
            <person name="Keeling P."/>
            <person name="Hampl V."/>
        </authorList>
    </citation>
    <scope>NUCLEOTIDE SEQUENCE [LARGE SCALE GENOMIC DNA]</scope>
    <source>
        <strain evidence="7">ST1C</strain>
    </source>
</reference>
<dbReference type="EC" id="2.7.11.1" evidence="1"/>
<dbReference type="OrthoDB" id="40902at2759"/>
<evidence type="ECO:0000256" key="4">
    <source>
        <dbReference type="ARBA" id="ARBA00022777"/>
    </source>
</evidence>
<evidence type="ECO:0000259" key="6">
    <source>
        <dbReference type="PROSITE" id="PS50011"/>
    </source>
</evidence>
<dbReference type="EMBL" id="SNRW01007043">
    <property type="protein sequence ID" value="KAA6381948.1"/>
    <property type="molecule type" value="Genomic_DNA"/>
</dbReference>
<dbReference type="SUPFAM" id="SSF56112">
    <property type="entry name" value="Protein kinase-like (PK-like)"/>
    <property type="match status" value="1"/>
</dbReference>
<evidence type="ECO:0000256" key="1">
    <source>
        <dbReference type="ARBA" id="ARBA00012513"/>
    </source>
</evidence>
<dbReference type="Gene3D" id="1.10.510.10">
    <property type="entry name" value="Transferase(Phosphotransferase) domain 1"/>
    <property type="match status" value="1"/>
</dbReference>
<feature type="domain" description="Protein kinase" evidence="6">
    <location>
        <begin position="1"/>
        <end position="295"/>
    </location>
</feature>